<comment type="caution">
    <text evidence="2">The sequence shown here is derived from an EMBL/GenBank/DDBJ whole genome shotgun (WGS) entry which is preliminary data.</text>
</comment>
<feature type="domain" description="Hypervirulence associated protein TUDOR" evidence="1">
    <location>
        <begin position="8"/>
        <end position="66"/>
    </location>
</feature>
<dbReference type="RefSeq" id="WP_003856893.1">
    <property type="nucleotide sequence ID" value="NZ_AP017557.1"/>
</dbReference>
<gene>
    <name evidence="2" type="ORF">AUP69_04865</name>
</gene>
<evidence type="ECO:0000313" key="3">
    <source>
        <dbReference type="Proteomes" id="UP000186091"/>
    </source>
</evidence>
<reference evidence="2 3" key="1">
    <citation type="submission" date="2015-12" db="EMBL/GenBank/DDBJ databases">
        <title>Genome sequence of Corynebacterium AS 1.542.</title>
        <authorList>
            <person name="Yang J."/>
            <person name="Yang S."/>
        </authorList>
    </citation>
    <scope>NUCLEOTIDE SEQUENCE [LARGE SCALE GENOMIC DNA]</scope>
    <source>
        <strain evidence="2 3">AS 1.542</strain>
    </source>
</reference>
<dbReference type="Gene3D" id="2.30.30.1060">
    <property type="match status" value="1"/>
</dbReference>
<dbReference type="KEGG" id="cgx:SB89_05475"/>
<sequence>MSDNFSVGDHVRWNSEAGEVSGVIVKKHTKDTEYKGHMRRCSPEDPQYEIKSDKTDHVAMHKGNALHKIAKDSKK</sequence>
<dbReference type="AlphaFoldDB" id="A0AB36IAM8"/>
<dbReference type="Pfam" id="PF11160">
    <property type="entry name" value="Hva1_TUDOR"/>
    <property type="match status" value="1"/>
</dbReference>
<dbReference type="InterPro" id="IPR021331">
    <property type="entry name" value="Hva1_TUDOR"/>
</dbReference>
<evidence type="ECO:0000313" key="2">
    <source>
        <dbReference type="EMBL" id="OKX83104.1"/>
    </source>
</evidence>
<organism evidence="2 3">
    <name type="scientific">Corynebacterium glutamicum</name>
    <name type="common">Brevibacterium saccharolyticum</name>
    <dbReference type="NCBI Taxonomy" id="1718"/>
    <lineage>
        <taxon>Bacteria</taxon>
        <taxon>Bacillati</taxon>
        <taxon>Actinomycetota</taxon>
        <taxon>Actinomycetes</taxon>
        <taxon>Mycobacteriales</taxon>
        <taxon>Corynebacteriaceae</taxon>
        <taxon>Corynebacterium</taxon>
    </lineage>
</organism>
<accession>A0AB36IAM8</accession>
<protein>
    <recommendedName>
        <fullName evidence="1">Hypervirulence associated protein TUDOR domain-containing protein</fullName>
    </recommendedName>
</protein>
<proteinExistence type="predicted"/>
<dbReference type="Proteomes" id="UP000186091">
    <property type="component" value="Unassembled WGS sequence"/>
</dbReference>
<dbReference type="EMBL" id="LOQT01000013">
    <property type="protein sequence ID" value="OKX83104.1"/>
    <property type="molecule type" value="Genomic_DNA"/>
</dbReference>
<name>A0AB36IAM8_CORGT</name>
<evidence type="ECO:0000259" key="1">
    <source>
        <dbReference type="Pfam" id="PF11160"/>
    </source>
</evidence>